<dbReference type="STRING" id="93684.SAMN05421853_10657"/>
<accession>A0A1I5YLK0</accession>
<dbReference type="PANTHER" id="PTHR33991:SF1">
    <property type="entry name" value="DNA REPAIR PROTEIN RECO"/>
    <property type="match status" value="1"/>
</dbReference>
<gene>
    <name evidence="7" type="primary">recO</name>
    <name evidence="9" type="ORF">SAMN05421853_10657</name>
</gene>
<evidence type="ECO:0000313" key="9">
    <source>
        <dbReference type="EMBL" id="SFQ45063.1"/>
    </source>
</evidence>
<dbReference type="HAMAP" id="MF_00201">
    <property type="entry name" value="RecO"/>
    <property type="match status" value="1"/>
</dbReference>
<dbReference type="InterPro" id="IPR003717">
    <property type="entry name" value="RecO"/>
</dbReference>
<dbReference type="Gene3D" id="1.20.1440.120">
    <property type="entry name" value="Recombination protein O, C-terminal domain"/>
    <property type="match status" value="1"/>
</dbReference>
<dbReference type="GO" id="GO:0043590">
    <property type="term" value="C:bacterial nucleoid"/>
    <property type="evidence" value="ECO:0007669"/>
    <property type="project" value="TreeGrafter"/>
</dbReference>
<name>A0A1I5YLK0_9RHOB</name>
<evidence type="ECO:0000256" key="2">
    <source>
        <dbReference type="ARBA" id="ARBA00021310"/>
    </source>
</evidence>
<dbReference type="InterPro" id="IPR012340">
    <property type="entry name" value="NA-bd_OB-fold"/>
</dbReference>
<evidence type="ECO:0000313" key="10">
    <source>
        <dbReference type="Proteomes" id="UP000243106"/>
    </source>
</evidence>
<feature type="domain" description="DNA replication/recombination mediator RecO N-terminal" evidence="8">
    <location>
        <begin position="1"/>
        <end position="72"/>
    </location>
</feature>
<evidence type="ECO:0000256" key="1">
    <source>
        <dbReference type="ARBA" id="ARBA00007452"/>
    </source>
</evidence>
<keyword evidence="3 7" id="KW-0227">DNA damage</keyword>
<keyword evidence="4 7" id="KW-0233">DNA recombination</keyword>
<dbReference type="Pfam" id="PF11967">
    <property type="entry name" value="RecO_N"/>
    <property type="match status" value="1"/>
</dbReference>
<comment type="function">
    <text evidence="7">Involved in DNA repair and RecF pathway recombination.</text>
</comment>
<evidence type="ECO:0000256" key="7">
    <source>
        <dbReference type="HAMAP-Rule" id="MF_00201"/>
    </source>
</evidence>
<dbReference type="InterPro" id="IPR042242">
    <property type="entry name" value="RecO_C"/>
</dbReference>
<reference evidence="10" key="1">
    <citation type="submission" date="2016-10" db="EMBL/GenBank/DDBJ databases">
        <authorList>
            <person name="Varghese N."/>
            <person name="Submissions S."/>
        </authorList>
    </citation>
    <scope>NUCLEOTIDE SEQUENCE [LARGE SCALE GENOMIC DNA]</scope>
    <source>
        <strain evidence="10">JCM 10271</strain>
    </source>
</reference>
<dbReference type="AlphaFoldDB" id="A0A1I5YLK0"/>
<keyword evidence="10" id="KW-1185">Reference proteome</keyword>
<dbReference type="RefSeq" id="WP_093011271.1">
    <property type="nucleotide sequence ID" value="NZ_FOXV01000006.1"/>
</dbReference>
<sequence>MEWRDTGILLSTRRHGESSAILEVFTAGHGRHAGVVRGGASRKLAPILQPGAELDLAWRARLEDHIGTYTVELNRSRAAIAMADRLTLAGLNALLALLSFTLPEREAQPDIYARTATLLDLLDRPDIWPLAYLRWEMALLEDMGFGLDLSRCAAGGNANDLAYVSPKTGRAVSWSGAGDWAPRLLPLPAVMMGSGSGEDAEVLAALGTTGHFFEAHLAPSLGDRPVPPARALFLDRLARRARATS</sequence>
<dbReference type="GO" id="GO:0006302">
    <property type="term" value="P:double-strand break repair"/>
    <property type="evidence" value="ECO:0007669"/>
    <property type="project" value="TreeGrafter"/>
</dbReference>
<comment type="similarity">
    <text evidence="1 7">Belongs to the RecO family.</text>
</comment>
<dbReference type="Gene3D" id="2.40.50.140">
    <property type="entry name" value="Nucleic acid-binding proteins"/>
    <property type="match status" value="1"/>
</dbReference>
<organism evidence="9 10">
    <name type="scientific">Roseivivax halotolerans</name>
    <dbReference type="NCBI Taxonomy" id="93684"/>
    <lineage>
        <taxon>Bacteria</taxon>
        <taxon>Pseudomonadati</taxon>
        <taxon>Pseudomonadota</taxon>
        <taxon>Alphaproteobacteria</taxon>
        <taxon>Rhodobacterales</taxon>
        <taxon>Roseobacteraceae</taxon>
        <taxon>Roseivivax</taxon>
    </lineage>
</organism>
<evidence type="ECO:0000256" key="5">
    <source>
        <dbReference type="ARBA" id="ARBA00023204"/>
    </source>
</evidence>
<evidence type="ECO:0000256" key="6">
    <source>
        <dbReference type="ARBA" id="ARBA00033409"/>
    </source>
</evidence>
<dbReference type="SUPFAM" id="SSF57863">
    <property type="entry name" value="ArfGap/RecO-like zinc finger"/>
    <property type="match status" value="1"/>
</dbReference>
<protein>
    <recommendedName>
        <fullName evidence="2 7">DNA repair protein RecO</fullName>
    </recommendedName>
    <alternativeName>
        <fullName evidence="6 7">Recombination protein O</fullName>
    </alternativeName>
</protein>
<evidence type="ECO:0000256" key="3">
    <source>
        <dbReference type="ARBA" id="ARBA00022763"/>
    </source>
</evidence>
<evidence type="ECO:0000259" key="8">
    <source>
        <dbReference type="Pfam" id="PF11967"/>
    </source>
</evidence>
<dbReference type="NCBIfam" id="TIGR00613">
    <property type="entry name" value="reco"/>
    <property type="match status" value="1"/>
</dbReference>
<keyword evidence="5 7" id="KW-0234">DNA repair</keyword>
<dbReference type="InterPro" id="IPR037278">
    <property type="entry name" value="ARFGAP/RecO"/>
</dbReference>
<dbReference type="Pfam" id="PF02565">
    <property type="entry name" value="RecO_C"/>
    <property type="match status" value="1"/>
</dbReference>
<dbReference type="PANTHER" id="PTHR33991">
    <property type="entry name" value="DNA REPAIR PROTEIN RECO"/>
    <property type="match status" value="1"/>
</dbReference>
<proteinExistence type="inferred from homology"/>
<evidence type="ECO:0000256" key="4">
    <source>
        <dbReference type="ARBA" id="ARBA00023172"/>
    </source>
</evidence>
<dbReference type="InterPro" id="IPR022572">
    <property type="entry name" value="DNA_rep/recomb_RecO_N"/>
</dbReference>
<dbReference type="SUPFAM" id="SSF50249">
    <property type="entry name" value="Nucleic acid-binding proteins"/>
    <property type="match status" value="1"/>
</dbReference>
<dbReference type="Proteomes" id="UP000243106">
    <property type="component" value="Unassembled WGS sequence"/>
</dbReference>
<dbReference type="GO" id="GO:0006310">
    <property type="term" value="P:DNA recombination"/>
    <property type="evidence" value="ECO:0007669"/>
    <property type="project" value="UniProtKB-UniRule"/>
</dbReference>
<dbReference type="EMBL" id="FOXV01000006">
    <property type="protein sequence ID" value="SFQ45063.1"/>
    <property type="molecule type" value="Genomic_DNA"/>
</dbReference>